<evidence type="ECO:0000256" key="5">
    <source>
        <dbReference type="ARBA" id="ARBA00022859"/>
    </source>
</evidence>
<evidence type="ECO:0000256" key="8">
    <source>
        <dbReference type="ARBA" id="ARBA00023198"/>
    </source>
</evidence>
<protein>
    <recommendedName>
        <fullName evidence="10">Lymphocyte antigen 96</fullName>
    </recommendedName>
    <alternativeName>
        <fullName evidence="11">Protein MD-2</fullName>
    </alternativeName>
</protein>
<dbReference type="GO" id="GO:0005576">
    <property type="term" value="C:extracellular region"/>
    <property type="evidence" value="ECO:0007669"/>
    <property type="project" value="UniProtKB-SubCell"/>
</dbReference>
<dbReference type="RefSeq" id="XP_048639027.1">
    <property type="nucleotide sequence ID" value="XM_048783070.1"/>
</dbReference>
<feature type="domain" description="MD-2-related lipid-recognition" evidence="13">
    <location>
        <begin position="52"/>
        <end position="171"/>
    </location>
</feature>
<dbReference type="GO" id="GO:0032497">
    <property type="term" value="P:detection of lipopolysaccharide"/>
    <property type="evidence" value="ECO:0007669"/>
    <property type="project" value="Ensembl"/>
</dbReference>
<evidence type="ECO:0000256" key="2">
    <source>
        <dbReference type="ARBA" id="ARBA00022525"/>
    </source>
</evidence>
<dbReference type="GeneID" id="107142453"/>
<reference evidence="14" key="2">
    <citation type="submission" date="2025-09" db="UniProtKB">
        <authorList>
            <consortium name="Ensembl"/>
        </authorList>
    </citation>
    <scope>IDENTIFICATION</scope>
</reference>
<dbReference type="GO" id="GO:0001875">
    <property type="term" value="F:lipopolysaccharide immune receptor activity"/>
    <property type="evidence" value="ECO:0007669"/>
    <property type="project" value="Ensembl"/>
</dbReference>
<organism evidence="14 15">
    <name type="scientific">Marmota marmota marmota</name>
    <name type="common">Alpine marmot</name>
    <dbReference type="NCBI Taxonomy" id="9994"/>
    <lineage>
        <taxon>Eukaryota</taxon>
        <taxon>Metazoa</taxon>
        <taxon>Chordata</taxon>
        <taxon>Craniata</taxon>
        <taxon>Vertebrata</taxon>
        <taxon>Euteleostomi</taxon>
        <taxon>Mammalia</taxon>
        <taxon>Eutheria</taxon>
        <taxon>Euarchontoglires</taxon>
        <taxon>Glires</taxon>
        <taxon>Rodentia</taxon>
        <taxon>Sciuromorpha</taxon>
        <taxon>Sciuridae</taxon>
        <taxon>Xerinae</taxon>
        <taxon>Marmotini</taxon>
        <taxon>Marmota</taxon>
    </lineage>
</organism>
<evidence type="ECO:0000313" key="14">
    <source>
        <dbReference type="Ensembl" id="ENSMMMP00000005918.1"/>
    </source>
</evidence>
<dbReference type="OrthoDB" id="9907947at2759"/>
<keyword evidence="3" id="KW-0399">Innate immunity</keyword>
<dbReference type="InterPro" id="IPR039217">
    <property type="entry name" value="LY96"/>
</dbReference>
<keyword evidence="12" id="KW-0472">Membrane</keyword>
<dbReference type="GO" id="GO:0046696">
    <property type="term" value="C:lipopolysaccharide receptor complex"/>
    <property type="evidence" value="ECO:0007669"/>
    <property type="project" value="Ensembl"/>
</dbReference>
<dbReference type="GO" id="GO:0005886">
    <property type="term" value="C:plasma membrane"/>
    <property type="evidence" value="ECO:0007669"/>
    <property type="project" value="Ensembl"/>
</dbReference>
<dbReference type="GeneTree" id="ENSGT00390000000742"/>
<dbReference type="PANTHER" id="PTHR15218:SF0">
    <property type="entry name" value="LYMPHOCYTE ANTIGEN 96"/>
    <property type="match status" value="1"/>
</dbReference>
<dbReference type="InterPro" id="IPR014756">
    <property type="entry name" value="Ig_E-set"/>
</dbReference>
<evidence type="ECO:0000259" key="13">
    <source>
        <dbReference type="SMART" id="SM00737"/>
    </source>
</evidence>
<name>A0A8C5YYA7_MARMA</name>
<dbReference type="GO" id="GO:0035662">
    <property type="term" value="F:Toll-like receptor 4 binding"/>
    <property type="evidence" value="ECO:0007669"/>
    <property type="project" value="InterPro"/>
</dbReference>
<keyword evidence="12" id="KW-1133">Transmembrane helix</keyword>
<dbReference type="FunFam" id="2.60.40.770:FF:000003">
    <property type="entry name" value="Lymphocyte antigen 96"/>
    <property type="match status" value="1"/>
</dbReference>
<evidence type="ECO:0000256" key="11">
    <source>
        <dbReference type="ARBA" id="ARBA00083036"/>
    </source>
</evidence>
<evidence type="ECO:0000256" key="12">
    <source>
        <dbReference type="SAM" id="Phobius"/>
    </source>
</evidence>
<dbReference type="Gene3D" id="2.60.40.770">
    <property type="match status" value="1"/>
</dbReference>
<evidence type="ECO:0000256" key="9">
    <source>
        <dbReference type="ARBA" id="ARBA00059198"/>
    </source>
</evidence>
<keyword evidence="6" id="KW-1015">Disulfide bond</keyword>
<dbReference type="GO" id="GO:0031666">
    <property type="term" value="P:positive regulation of lipopolysaccharide-mediated signaling pathway"/>
    <property type="evidence" value="ECO:0007669"/>
    <property type="project" value="Ensembl"/>
</dbReference>
<evidence type="ECO:0000256" key="4">
    <source>
        <dbReference type="ARBA" id="ARBA00022729"/>
    </source>
</evidence>
<keyword evidence="8" id="KW-0395">Inflammatory response</keyword>
<dbReference type="GO" id="GO:0032760">
    <property type="term" value="P:positive regulation of tumor necrosis factor production"/>
    <property type="evidence" value="ECO:0007669"/>
    <property type="project" value="Ensembl"/>
</dbReference>
<comment type="function">
    <text evidence="9">Binds bacterial lipopolysaccharide (LPS). Cooperates with TLR4 in the innate immune response to bacterial lipopolysaccharide (LPS), and with TLR2 in the response to cell wall components from Gram-positive and Gram-negative bacteria. Enhances TLR4-dependent activation of NF-kappa-B. Cells expressing both LY96 and TLR4, but not TLR4 alone, respond to LPS.</text>
</comment>
<keyword evidence="2" id="KW-0964">Secreted</keyword>
<evidence type="ECO:0000256" key="1">
    <source>
        <dbReference type="ARBA" id="ARBA00004239"/>
    </source>
</evidence>
<evidence type="ECO:0000256" key="10">
    <source>
        <dbReference type="ARBA" id="ARBA00072342"/>
    </source>
</evidence>
<reference evidence="14" key="1">
    <citation type="submission" date="2025-08" db="UniProtKB">
        <authorList>
            <consortium name="Ensembl"/>
        </authorList>
    </citation>
    <scope>IDENTIFICATION</scope>
</reference>
<feature type="transmembrane region" description="Helical" evidence="12">
    <location>
        <begin position="6"/>
        <end position="25"/>
    </location>
</feature>
<evidence type="ECO:0000313" key="15">
    <source>
        <dbReference type="Proteomes" id="UP000694407"/>
    </source>
</evidence>
<dbReference type="GO" id="GO:0002224">
    <property type="term" value="P:toll-like receptor signaling pathway"/>
    <property type="evidence" value="ECO:0007669"/>
    <property type="project" value="Ensembl"/>
</dbReference>
<proteinExistence type="predicted"/>
<gene>
    <name evidence="14" type="primary">LY96</name>
</gene>
<evidence type="ECO:0000256" key="6">
    <source>
        <dbReference type="ARBA" id="ARBA00023157"/>
    </source>
</evidence>
<comment type="subcellular location">
    <subcellularLocation>
        <location evidence="1">Secreted</location>
        <location evidence="1">Extracellular space</location>
    </subcellularLocation>
</comment>
<dbReference type="GO" id="GO:0045087">
    <property type="term" value="P:innate immune response"/>
    <property type="evidence" value="ECO:0007669"/>
    <property type="project" value="UniProtKB-KW"/>
</dbReference>
<dbReference type="SMART" id="SM00737">
    <property type="entry name" value="ML"/>
    <property type="match status" value="1"/>
</dbReference>
<dbReference type="InterPro" id="IPR003172">
    <property type="entry name" value="ML_dom"/>
</dbReference>
<dbReference type="CTD" id="23643"/>
<evidence type="ECO:0000256" key="7">
    <source>
        <dbReference type="ARBA" id="ARBA00023180"/>
    </source>
</evidence>
<dbReference type="GO" id="GO:0034142">
    <property type="term" value="P:toll-like receptor 4 signaling pathway"/>
    <property type="evidence" value="ECO:0007669"/>
    <property type="project" value="Ensembl"/>
</dbReference>
<dbReference type="Ensembl" id="ENSMMMT00000006724.1">
    <property type="protein sequence ID" value="ENSMMMP00000005918.1"/>
    <property type="gene ID" value="ENSMMMG00000005320.1"/>
</dbReference>
<keyword evidence="12" id="KW-0812">Transmembrane</keyword>
<keyword evidence="5" id="KW-0391">Immunity</keyword>
<keyword evidence="15" id="KW-1185">Reference proteome</keyword>
<keyword evidence="7" id="KW-0325">Glycoprotein</keyword>
<accession>A0A8C5YYA7</accession>
<evidence type="ECO:0000256" key="3">
    <source>
        <dbReference type="ARBA" id="ARBA00022588"/>
    </source>
</evidence>
<sequence>MICYRFFFAFLKFWSYHIMLSFMLFSTMFSSILTEPEEQHWTCSSSDATIAYTYCDDIKFPILVRPEPCISLKGTEGFLHIFYIPRRDLKQLYFNLYISVNSMNLPKRKEVICRGANDEYSFCRALKGETVNTTIPFSFRGILFLKGRYRCVAEAIAGHTEEKLFCLNFTITYHPRLN</sequence>
<dbReference type="SUPFAM" id="SSF81296">
    <property type="entry name" value="E set domains"/>
    <property type="match status" value="1"/>
</dbReference>
<dbReference type="GO" id="GO:0006954">
    <property type="term" value="P:inflammatory response"/>
    <property type="evidence" value="ECO:0007669"/>
    <property type="project" value="UniProtKB-KW"/>
</dbReference>
<dbReference type="Proteomes" id="UP000694407">
    <property type="component" value="Unplaced"/>
</dbReference>
<dbReference type="KEGG" id="mmma:107142453"/>
<dbReference type="AlphaFoldDB" id="A0A8C5YYA7"/>
<dbReference type="GO" id="GO:0001530">
    <property type="term" value="F:lipopolysaccharide binding"/>
    <property type="evidence" value="ECO:0007669"/>
    <property type="project" value="InterPro"/>
</dbReference>
<dbReference type="PANTHER" id="PTHR15218">
    <property type="entry name" value="MD-1, MD-2 - RELATED"/>
    <property type="match status" value="1"/>
</dbReference>
<keyword evidence="4" id="KW-0732">Signal</keyword>
<dbReference type="RefSeq" id="XP_015341363.1">
    <property type="nucleotide sequence ID" value="XM_015485877.2"/>
</dbReference>